<name>A0ABW5A954_9RHOB</name>
<keyword evidence="2" id="KW-0032">Aminotransferase</keyword>
<comment type="caution">
    <text evidence="2">The sequence shown here is derived from an EMBL/GenBank/DDBJ whole genome shotgun (WGS) entry which is preliminary data.</text>
</comment>
<dbReference type="Gene3D" id="3.30.470.10">
    <property type="match status" value="1"/>
</dbReference>
<dbReference type="SUPFAM" id="SSF56752">
    <property type="entry name" value="D-aminoacid aminotransferase-like PLP-dependent enzymes"/>
    <property type="match status" value="1"/>
</dbReference>
<protein>
    <recommendedName>
        <fullName evidence="1">Probable branched-chain-amino-acid aminotransferase</fullName>
    </recommendedName>
</protein>
<organism evidence="2 3">
    <name type="scientific">Rhodobacter lacus</name>
    <dbReference type="NCBI Taxonomy" id="1641972"/>
    <lineage>
        <taxon>Bacteria</taxon>
        <taxon>Pseudomonadati</taxon>
        <taxon>Pseudomonadota</taxon>
        <taxon>Alphaproteobacteria</taxon>
        <taxon>Rhodobacterales</taxon>
        <taxon>Rhodobacter group</taxon>
        <taxon>Rhodobacter</taxon>
    </lineage>
</organism>
<dbReference type="InterPro" id="IPR036038">
    <property type="entry name" value="Aminotransferase-like"/>
</dbReference>
<proteinExistence type="predicted"/>
<dbReference type="InterPro" id="IPR043132">
    <property type="entry name" value="BCAT-like_C"/>
</dbReference>
<dbReference type="Pfam" id="PF01063">
    <property type="entry name" value="Aminotran_4"/>
    <property type="match status" value="1"/>
</dbReference>
<dbReference type="InterPro" id="IPR043131">
    <property type="entry name" value="BCAT-like_N"/>
</dbReference>
<evidence type="ECO:0000256" key="1">
    <source>
        <dbReference type="ARBA" id="ARBA00014472"/>
    </source>
</evidence>
<dbReference type="Proteomes" id="UP001597413">
    <property type="component" value="Unassembled WGS sequence"/>
</dbReference>
<dbReference type="InterPro" id="IPR001544">
    <property type="entry name" value="Aminotrans_IV"/>
</dbReference>
<dbReference type="NCBIfam" id="NF005729">
    <property type="entry name" value="PRK07546.1-3"/>
    <property type="match status" value="1"/>
</dbReference>
<dbReference type="EMBL" id="JBHUIX010000005">
    <property type="protein sequence ID" value="MFD2173848.1"/>
    <property type="molecule type" value="Genomic_DNA"/>
</dbReference>
<dbReference type="Gene3D" id="3.20.10.10">
    <property type="entry name" value="D-amino Acid Aminotransferase, subunit A, domain 2"/>
    <property type="match status" value="1"/>
</dbReference>
<keyword evidence="2" id="KW-0808">Transferase</keyword>
<sequence length="193" mass="21111">MRWAPGVGVELILGHMARLGAGCAALEIACDLWRVEQMIDAVRGEEPLRLRLTVGLDGTADLTQAPLPEPKPMWRVGVAKPRVDASDPFRQIKSTERALYDETRAALPEGWDEAVFLNERDELVEGTISTLFLWADNALLTPPLASGALPGVLRAELIRAGRAREARLSFADIMDARMYMGNALRGLIPAVVI</sequence>
<accession>A0ABW5A954</accession>
<dbReference type="GO" id="GO:0008483">
    <property type="term" value="F:transaminase activity"/>
    <property type="evidence" value="ECO:0007669"/>
    <property type="project" value="UniProtKB-KW"/>
</dbReference>
<keyword evidence="3" id="KW-1185">Reference proteome</keyword>
<gene>
    <name evidence="2" type="ORF">ACFSM0_07085</name>
</gene>
<evidence type="ECO:0000313" key="2">
    <source>
        <dbReference type="EMBL" id="MFD2173848.1"/>
    </source>
</evidence>
<evidence type="ECO:0000313" key="3">
    <source>
        <dbReference type="Proteomes" id="UP001597413"/>
    </source>
</evidence>
<reference evidence="3" key="1">
    <citation type="journal article" date="2019" name="Int. J. Syst. Evol. Microbiol.">
        <title>The Global Catalogue of Microorganisms (GCM) 10K type strain sequencing project: providing services to taxonomists for standard genome sequencing and annotation.</title>
        <authorList>
            <consortium name="The Broad Institute Genomics Platform"/>
            <consortium name="The Broad Institute Genome Sequencing Center for Infectious Disease"/>
            <person name="Wu L."/>
            <person name="Ma J."/>
        </authorList>
    </citation>
    <scope>NUCLEOTIDE SEQUENCE [LARGE SCALE GENOMIC DNA]</scope>
    <source>
        <strain evidence="3">CCUG 55131</strain>
    </source>
</reference>